<dbReference type="GO" id="GO:0008270">
    <property type="term" value="F:zinc ion binding"/>
    <property type="evidence" value="ECO:0007669"/>
    <property type="project" value="UniProtKB-KW"/>
</dbReference>
<feature type="non-terminal residue" evidence="14">
    <location>
        <position position="1"/>
    </location>
</feature>
<dbReference type="Pfam" id="PF22521">
    <property type="entry name" value="HypF_C_2"/>
    <property type="match status" value="1"/>
</dbReference>
<comment type="catalytic activity">
    <reaction evidence="7">
        <text>C-terminal L-cysteinyl-[HypE protein] + carbamoyl phosphate + ATP + H2O = C-terminal S-carboxamide-L-cysteinyl-[HypE protein] + AMP + phosphate + diphosphate + H(+)</text>
        <dbReference type="Rhea" id="RHEA:55636"/>
        <dbReference type="Rhea" id="RHEA-COMP:14247"/>
        <dbReference type="Rhea" id="RHEA-COMP:14392"/>
        <dbReference type="ChEBI" id="CHEBI:15377"/>
        <dbReference type="ChEBI" id="CHEBI:15378"/>
        <dbReference type="ChEBI" id="CHEBI:30616"/>
        <dbReference type="ChEBI" id="CHEBI:33019"/>
        <dbReference type="ChEBI" id="CHEBI:43474"/>
        <dbReference type="ChEBI" id="CHEBI:58228"/>
        <dbReference type="ChEBI" id="CHEBI:76913"/>
        <dbReference type="ChEBI" id="CHEBI:139126"/>
        <dbReference type="ChEBI" id="CHEBI:456215"/>
    </reaction>
</comment>
<dbReference type="PANTHER" id="PTHR42959:SF1">
    <property type="entry name" value="CARBAMOYLTRANSFERASE HYPF"/>
    <property type="match status" value="1"/>
</dbReference>
<dbReference type="GO" id="GO:0051604">
    <property type="term" value="P:protein maturation"/>
    <property type="evidence" value="ECO:0007669"/>
    <property type="project" value="TreeGrafter"/>
</dbReference>
<gene>
    <name evidence="14" type="ORF">DRP53_10145</name>
</gene>
<dbReference type="InterPro" id="IPR043129">
    <property type="entry name" value="ATPase_NBD"/>
</dbReference>
<evidence type="ECO:0000256" key="8">
    <source>
        <dbReference type="ARBA" id="ARBA00072168"/>
    </source>
</evidence>
<dbReference type="Pfam" id="PF01300">
    <property type="entry name" value="Sua5_yciO_yrdC"/>
    <property type="match status" value="1"/>
</dbReference>
<dbReference type="GO" id="GO:0016874">
    <property type="term" value="F:ligase activity"/>
    <property type="evidence" value="ECO:0007669"/>
    <property type="project" value="UniProtKB-KW"/>
</dbReference>
<feature type="domain" description="Carbamoyltransferase Kae1-like" evidence="13">
    <location>
        <begin position="182"/>
        <end position="417"/>
    </location>
</feature>
<dbReference type="AlphaFoldDB" id="A0A660SD47"/>
<organism evidence="14 15">
    <name type="scientific">candidate division WOR-3 bacterium</name>
    <dbReference type="NCBI Taxonomy" id="2052148"/>
    <lineage>
        <taxon>Bacteria</taxon>
        <taxon>Bacteria division WOR-3</taxon>
    </lineage>
</organism>
<dbReference type="InterPro" id="IPR051060">
    <property type="entry name" value="Carbamoyltrans_HypF-like"/>
</dbReference>
<feature type="domain" description="YrdC-like" evidence="11">
    <location>
        <begin position="8"/>
        <end position="64"/>
    </location>
</feature>
<dbReference type="PANTHER" id="PTHR42959">
    <property type="entry name" value="CARBAMOYLTRANSFERASE"/>
    <property type="match status" value="1"/>
</dbReference>
<dbReference type="Gene3D" id="3.30.110.120">
    <property type="match status" value="1"/>
</dbReference>
<dbReference type="GO" id="GO:0016743">
    <property type="term" value="F:carboxyl- or carbamoyltransferase activity"/>
    <property type="evidence" value="ECO:0007669"/>
    <property type="project" value="TreeGrafter"/>
</dbReference>
<keyword evidence="14" id="KW-0808">Transferase</keyword>
<proteinExistence type="inferred from homology"/>
<evidence type="ECO:0000256" key="3">
    <source>
        <dbReference type="ARBA" id="ARBA00022598"/>
    </source>
</evidence>
<feature type="domain" description="HypF Kae1-like" evidence="12">
    <location>
        <begin position="80"/>
        <end position="173"/>
    </location>
</feature>
<evidence type="ECO:0000256" key="4">
    <source>
        <dbReference type="ARBA" id="ARBA00022723"/>
    </source>
</evidence>
<protein>
    <recommendedName>
        <fullName evidence="8">Carbamoyltransferase HypF</fullName>
    </recommendedName>
    <alternativeName>
        <fullName evidence="9">Carbamoyl phosphate-converting enzyme HypF</fullName>
    </alternativeName>
    <alternativeName>
        <fullName evidence="10">[NiFe]-hydrogenase maturation factor HypF</fullName>
    </alternativeName>
</protein>
<sequence>LLDDDLPYLIMTSGNLADEPIARDESELKPLCDFYLTNNRPIENRIDDSIINPTRLGPVILRRARGFVPDPIDLPLKTIPTLACGGELKGTFALAEGDLLYLSPHLGDLESKKTMDFFKEALKRYREWFGIRPELIACDLHPDYLTTRFAENLDLPLVRIQHHHAHIASVLVDNCRVCPVIGVAYDGTGYGEDGRIWGGEILVGDIGHYQRRFHLRYLPLPGGDRAIKRPIRIALAYLIAAGIDPSIIDHDPQEAELIRRQLRSGFNVHLTSSMGRLFDCVSALIGLFTEISFEAQAAMALEYLAGPVVTDRIYPYNITEMAIDPIPILAAIVTDIKAGVDPAVIARRFHNTIVAITKDAVTIAANETGIKTIALSGGVFQNRIILEGIGEELSRSGFEVLIHHKLPPNDGGISAGQVVIANVSRRSS</sequence>
<dbReference type="Pfam" id="PF17788">
    <property type="entry name" value="HypF_C"/>
    <property type="match status" value="1"/>
</dbReference>
<dbReference type="InterPro" id="IPR017945">
    <property type="entry name" value="DHBP_synth_RibB-like_a/b_dom"/>
</dbReference>
<reference evidence="14 15" key="1">
    <citation type="submission" date="2018-06" db="EMBL/GenBank/DDBJ databases">
        <title>Extensive metabolic versatility and redundancy in microbially diverse, dynamic hydrothermal sediments.</title>
        <authorList>
            <person name="Dombrowski N."/>
            <person name="Teske A."/>
            <person name="Baker B.J."/>
        </authorList>
    </citation>
    <scope>NUCLEOTIDE SEQUENCE [LARGE SCALE GENOMIC DNA]</scope>
    <source>
        <strain evidence="14">B36_G15</strain>
    </source>
</reference>
<dbReference type="GO" id="GO:0003725">
    <property type="term" value="F:double-stranded RNA binding"/>
    <property type="evidence" value="ECO:0007669"/>
    <property type="project" value="InterPro"/>
</dbReference>
<dbReference type="InterPro" id="IPR055128">
    <property type="entry name" value="HypF_C_2"/>
</dbReference>
<name>A0A660SD47_UNCW3</name>
<evidence type="ECO:0000256" key="9">
    <source>
        <dbReference type="ARBA" id="ARBA00075001"/>
    </source>
</evidence>
<evidence type="ECO:0000256" key="5">
    <source>
        <dbReference type="ARBA" id="ARBA00022771"/>
    </source>
</evidence>
<evidence type="ECO:0000259" key="12">
    <source>
        <dbReference type="Pfam" id="PF17788"/>
    </source>
</evidence>
<evidence type="ECO:0000313" key="15">
    <source>
        <dbReference type="Proteomes" id="UP000268469"/>
    </source>
</evidence>
<dbReference type="SUPFAM" id="SSF53067">
    <property type="entry name" value="Actin-like ATPase domain"/>
    <property type="match status" value="1"/>
</dbReference>
<evidence type="ECO:0000256" key="2">
    <source>
        <dbReference type="ARBA" id="ARBA00008097"/>
    </source>
</evidence>
<dbReference type="Gene3D" id="3.30.420.360">
    <property type="match status" value="1"/>
</dbReference>
<dbReference type="SUPFAM" id="SSF55821">
    <property type="entry name" value="YrdC/RibB"/>
    <property type="match status" value="1"/>
</dbReference>
<comment type="pathway">
    <text evidence="1">Protein modification; [NiFe] hydrogenase maturation.</text>
</comment>
<dbReference type="InterPro" id="IPR041440">
    <property type="entry name" value="HypF_C"/>
</dbReference>
<dbReference type="InterPro" id="IPR006070">
    <property type="entry name" value="Sua5-like_dom"/>
</dbReference>
<evidence type="ECO:0000256" key="10">
    <source>
        <dbReference type="ARBA" id="ARBA00078219"/>
    </source>
</evidence>
<keyword evidence="6" id="KW-0862">Zinc</keyword>
<dbReference type="EMBL" id="QNBE01000136">
    <property type="protein sequence ID" value="RKX68709.1"/>
    <property type="molecule type" value="Genomic_DNA"/>
</dbReference>
<evidence type="ECO:0000256" key="6">
    <source>
        <dbReference type="ARBA" id="ARBA00022833"/>
    </source>
</evidence>
<dbReference type="Gene3D" id="3.90.870.40">
    <property type="match status" value="1"/>
</dbReference>
<dbReference type="Gene3D" id="3.30.420.40">
    <property type="match status" value="1"/>
</dbReference>
<evidence type="ECO:0000259" key="11">
    <source>
        <dbReference type="Pfam" id="PF01300"/>
    </source>
</evidence>
<keyword evidence="4" id="KW-0479">Metal-binding</keyword>
<dbReference type="FunFam" id="3.30.420.40:FF:000124">
    <property type="entry name" value="Carbamoyltransferase HypF"/>
    <property type="match status" value="1"/>
</dbReference>
<evidence type="ECO:0000256" key="1">
    <source>
        <dbReference type="ARBA" id="ARBA00004711"/>
    </source>
</evidence>
<evidence type="ECO:0000313" key="14">
    <source>
        <dbReference type="EMBL" id="RKX68709.1"/>
    </source>
</evidence>
<comment type="caution">
    <text evidence="14">The sequence shown here is derived from an EMBL/GenBank/DDBJ whole genome shotgun (WGS) entry which is preliminary data.</text>
</comment>
<evidence type="ECO:0000259" key="13">
    <source>
        <dbReference type="Pfam" id="PF22521"/>
    </source>
</evidence>
<dbReference type="Proteomes" id="UP000268469">
    <property type="component" value="Unassembled WGS sequence"/>
</dbReference>
<keyword evidence="5" id="KW-0863">Zinc-finger</keyword>
<comment type="similarity">
    <text evidence="2">Belongs to the carbamoyltransferase HypF family.</text>
</comment>
<keyword evidence="3" id="KW-0436">Ligase</keyword>
<accession>A0A660SD47</accession>
<evidence type="ECO:0000256" key="7">
    <source>
        <dbReference type="ARBA" id="ARBA00048220"/>
    </source>
</evidence>